<dbReference type="Pfam" id="PF03237">
    <property type="entry name" value="Terminase_6N"/>
    <property type="match status" value="1"/>
</dbReference>
<reference evidence="1" key="1">
    <citation type="journal article" date="2016" name="Genome Announc.">
        <title>Complete Genome Sequences of Broad-Host-Range Pseudomonas aeruginosa Bacteriophages phiR18 and phiS12-1.</title>
        <authorList>
            <person name="Furusawa T."/>
            <person name="Iwano H."/>
            <person name="Higuchi H."/>
            <person name="Usui M."/>
            <person name="Maruyama F."/>
            <person name="Nakagawa I."/>
            <person name="Yokota H."/>
            <person name="Tamura Y."/>
        </authorList>
    </citation>
    <scope>NUCLEOTIDE SEQUENCE [LARGE SCALE GENOMIC DNA]</scope>
</reference>
<evidence type="ECO:0000313" key="1">
    <source>
        <dbReference type="EMBL" id="BAU16396.1"/>
    </source>
</evidence>
<accession>A0A0S3UFV8</accession>
<sequence length="623" mass="70470">MPNTSSERKPRWHCSKCEAPIYTPRHSTGICLSCRVAGRGNKIVDVANDPVDTVPIPKAAKLKKDRIDKKKPRANPKIMRENTRSNSAHVIYEDGSIGVVSRDSHEYQLAAAQKIMAERTLMRRRFLPFVQKMNSKYEVAVAHEILARVLEQFLDDSMNGRSPRVMVTFPPRHGKSEQTSRKFPAWALGKYPEAGIILASYGMDLAEKMSRDILSTVKSQEYKAIFPDLELVNERIDDWATSKGGGVRAAGVGVGVTGMGCHMLIIDDPFKDRESADSETIREKTWDWYTSTALTRLTPGGGVLLINTRWHDDDLSGRLCAAMEEDPEYEKWKIVNFAALAENDEWLAQDDTIVDSPLPGAVPFRKAGEALHEARYSRKYLLNLKRILHARDWNSLYQQNPVPDDGEYFKSDYFIEHDPGDERYDGTAYITVDFAITEKQTSDYTVIAAGLHMPNDTIHVDDIIRMRTGDSSKVVTAILDTVQRYKSHNPVLGVEDGQIWKSIRPYFEAEAKRRKIYVKVELLKPLTDKSARARPLQGRMANHMVTLRRGARWIDTMKAEFLRFPVGRHDDIVDALAWMAQLILTKNPPLPLSARRPRRGDRTVAQQLSDILRGVGNGSHMSA</sequence>
<dbReference type="Gene3D" id="3.30.420.240">
    <property type="match status" value="1"/>
</dbReference>
<name>A0A0S3UFV8_9CAUD</name>
<keyword evidence="2" id="KW-1185">Reference proteome</keyword>
<protein>
    <submittedName>
        <fullName evidence="1">Phage terminase</fullName>
    </submittedName>
</protein>
<dbReference type="KEGG" id="vg:40080262"/>
<organism evidence="1 2">
    <name type="scientific">Pseudomonas phage phiR18</name>
    <dbReference type="NCBI Taxonomy" id="1752027"/>
    <lineage>
        <taxon>Viruses</taxon>
        <taxon>Duplodnaviria</taxon>
        <taxon>Heunggongvirae</taxon>
        <taxon>Uroviricota</taxon>
        <taxon>Caudoviricetes</taxon>
        <taxon>Kochitakasuvirus</taxon>
        <taxon>Kochitakasuvirus R18</taxon>
    </lineage>
</organism>
<dbReference type="GeneID" id="40080262"/>
<dbReference type="EMBL" id="LC102729">
    <property type="protein sequence ID" value="BAU16396.1"/>
    <property type="molecule type" value="Genomic_DNA"/>
</dbReference>
<dbReference type="RefSeq" id="YP_009604368.1">
    <property type="nucleotide sequence ID" value="NC_041964.1"/>
</dbReference>
<evidence type="ECO:0000313" key="2">
    <source>
        <dbReference type="Proteomes" id="UP000221614"/>
    </source>
</evidence>
<dbReference type="Proteomes" id="UP000221614">
    <property type="component" value="Segment"/>
</dbReference>
<proteinExistence type="predicted"/>